<dbReference type="Gene3D" id="1.10.10.580">
    <property type="entry name" value="Structural maintenance of chromosome 1. Chain E"/>
    <property type="match status" value="1"/>
</dbReference>
<dbReference type="PANTHER" id="PTHR33969">
    <property type="entry name" value="SEGREGATION AND CONDENSATION PROTEIN A"/>
    <property type="match status" value="1"/>
</dbReference>
<dbReference type="Gene3D" id="6.10.250.2410">
    <property type="match status" value="1"/>
</dbReference>
<dbReference type="PATRIC" id="fig|796937.3.peg.1985"/>
<dbReference type="InterPro" id="IPR023093">
    <property type="entry name" value="ScpA-like_C"/>
</dbReference>
<name>G9X2Z5_9FIRM</name>
<evidence type="ECO:0000256" key="2">
    <source>
        <dbReference type="ARBA" id="ARBA00044777"/>
    </source>
</evidence>
<dbReference type="EMBL" id="AFZE01000056">
    <property type="protein sequence ID" value="EHL11215.1"/>
    <property type="molecule type" value="Genomic_DNA"/>
</dbReference>
<dbReference type="GO" id="GO:0007059">
    <property type="term" value="P:chromosome segregation"/>
    <property type="evidence" value="ECO:0007669"/>
    <property type="project" value="UniProtKB-KW"/>
</dbReference>
<evidence type="ECO:0000256" key="1">
    <source>
        <dbReference type="ARBA" id="ARBA00022829"/>
    </source>
</evidence>
<dbReference type="PANTHER" id="PTHR33969:SF2">
    <property type="entry name" value="SEGREGATION AND CONDENSATION PROTEIN A"/>
    <property type="match status" value="1"/>
</dbReference>
<reference evidence="3 4" key="1">
    <citation type="submission" date="2011-08" db="EMBL/GenBank/DDBJ databases">
        <title>The Genome Sequence of Eubacteriaceae bacterium ACC19a.</title>
        <authorList>
            <consortium name="The Broad Institute Genome Sequencing Platform"/>
            <person name="Earl A."/>
            <person name="Ward D."/>
            <person name="Feldgarden M."/>
            <person name="Gevers D."/>
            <person name="Sizova M."/>
            <person name="Hazen A."/>
            <person name="Epstein S."/>
            <person name="Young S.K."/>
            <person name="Zeng Q."/>
            <person name="Gargeya S."/>
            <person name="Fitzgerald M."/>
            <person name="Haas B."/>
            <person name="Abouelleil A."/>
            <person name="Alvarado L."/>
            <person name="Arachchi H.M."/>
            <person name="Berlin A."/>
            <person name="Brown A."/>
            <person name="Chapman S.B."/>
            <person name="Chen Z."/>
            <person name="Dunbar C."/>
            <person name="Freedman E."/>
            <person name="Gearin G."/>
            <person name="Gellesch M."/>
            <person name="Goldberg J."/>
            <person name="Griggs A."/>
            <person name="Gujja S."/>
            <person name="Heiman D."/>
            <person name="Howarth C."/>
            <person name="Larson L."/>
            <person name="Lui A."/>
            <person name="MacDonald P.J.P."/>
            <person name="Montmayeur A."/>
            <person name="Murphy C."/>
            <person name="Neiman D."/>
            <person name="Pearson M."/>
            <person name="Priest M."/>
            <person name="Roberts A."/>
            <person name="Saif S."/>
            <person name="Shea T."/>
            <person name="Shenoy N."/>
            <person name="Sisk P."/>
            <person name="Stolte C."/>
            <person name="Sykes S."/>
            <person name="Wortman J."/>
            <person name="Nusbaum C."/>
            <person name="Birren B."/>
        </authorList>
    </citation>
    <scope>NUCLEOTIDE SEQUENCE [LARGE SCALE GENOMIC DNA]</scope>
    <source>
        <strain evidence="3 4">ACC19a</strain>
    </source>
</reference>
<dbReference type="HOGENOM" id="CLU_038686_3_0_9"/>
<dbReference type="Pfam" id="PF02616">
    <property type="entry name" value="SMC_ScpA"/>
    <property type="match status" value="1"/>
</dbReference>
<sequence length="225" mass="26622">MYKLNINRFEGPLDLLLSLIQKNKLDICEISINQIADDFLDTVAKMEVEDIDMISNFIYISSKLIEIKSRYMLFISHDEDDENDLVLSLEEYAKYKKLSEKLKKMYVEGCIFFEKISDEIFAVEELDFSKLTIDSMIKSIKINEKQEQEQLRFTRKQKPLNEKIDYINKYMQEKKQCHFDDIVENDKKDEKVVSMLGVLHLVKENRINVKQHNNFDTIAIKLANS</sequence>
<dbReference type="InterPro" id="IPR003768">
    <property type="entry name" value="ScpA"/>
</dbReference>
<accession>G9X2Z5</accession>
<protein>
    <recommendedName>
        <fullName evidence="2">Segregation and condensation protein A</fullName>
    </recommendedName>
</protein>
<proteinExistence type="predicted"/>
<dbReference type="BioCyc" id="EBAC796937-HMP:GMGH-754-MONOMER"/>
<dbReference type="AlphaFoldDB" id="G9X2Z5"/>
<keyword evidence="1" id="KW-0159">Chromosome partition</keyword>
<evidence type="ECO:0000313" key="3">
    <source>
        <dbReference type="EMBL" id="EHL11215.1"/>
    </source>
</evidence>
<evidence type="ECO:0000313" key="4">
    <source>
        <dbReference type="Proteomes" id="UP000006437"/>
    </source>
</evidence>
<dbReference type="RefSeq" id="WP_009524988.1">
    <property type="nucleotide sequence ID" value="NZ_JH414548.1"/>
</dbReference>
<organism evidence="3 4">
    <name type="scientific">Peptoanaerobacter stomatis</name>
    <dbReference type="NCBI Taxonomy" id="796937"/>
    <lineage>
        <taxon>Bacteria</taxon>
        <taxon>Bacillati</taxon>
        <taxon>Bacillota</taxon>
        <taxon>Clostridia</taxon>
        <taxon>Peptostreptococcales</taxon>
        <taxon>Filifactoraceae</taxon>
        <taxon>Peptoanaerobacter</taxon>
    </lineage>
</organism>
<comment type="caution">
    <text evidence="3">The sequence shown here is derived from an EMBL/GenBank/DDBJ whole genome shotgun (WGS) entry which is preliminary data.</text>
</comment>
<dbReference type="Proteomes" id="UP000006437">
    <property type="component" value="Unassembled WGS sequence"/>
</dbReference>
<gene>
    <name evidence="3" type="ORF">HMPREF9629_00752</name>
</gene>